<name>A0A699XY64_TANCI</name>
<evidence type="ECO:0000256" key="1">
    <source>
        <dbReference type="SAM" id="MobiDB-lite"/>
    </source>
</evidence>
<accession>A0A699XY64</accession>
<sequence>MSEGIAKGMEKPHAVAMRMRR</sequence>
<comment type="caution">
    <text evidence="2">The sequence shown here is derived from an EMBL/GenBank/DDBJ whole genome shotgun (WGS) entry which is preliminary data.</text>
</comment>
<protein>
    <submittedName>
        <fullName evidence="2">Uncharacterized protein</fullName>
    </submittedName>
</protein>
<gene>
    <name evidence="2" type="ORF">Tci_932673</name>
</gene>
<dbReference type="EMBL" id="BKCJ011881347">
    <property type="protein sequence ID" value="GFD60704.1"/>
    <property type="molecule type" value="Genomic_DNA"/>
</dbReference>
<reference evidence="2" key="1">
    <citation type="journal article" date="2019" name="Sci. Rep.">
        <title>Draft genome of Tanacetum cinerariifolium, the natural source of mosquito coil.</title>
        <authorList>
            <person name="Yamashiro T."/>
            <person name="Shiraishi A."/>
            <person name="Satake H."/>
            <person name="Nakayama K."/>
        </authorList>
    </citation>
    <scope>NUCLEOTIDE SEQUENCE</scope>
</reference>
<feature type="region of interest" description="Disordered" evidence="1">
    <location>
        <begin position="1"/>
        <end position="21"/>
    </location>
</feature>
<evidence type="ECO:0000313" key="2">
    <source>
        <dbReference type="EMBL" id="GFD60704.1"/>
    </source>
</evidence>
<dbReference type="AlphaFoldDB" id="A0A699XY64"/>
<proteinExistence type="predicted"/>
<organism evidence="2">
    <name type="scientific">Tanacetum cinerariifolium</name>
    <name type="common">Dalmatian daisy</name>
    <name type="synonym">Chrysanthemum cinerariifolium</name>
    <dbReference type="NCBI Taxonomy" id="118510"/>
    <lineage>
        <taxon>Eukaryota</taxon>
        <taxon>Viridiplantae</taxon>
        <taxon>Streptophyta</taxon>
        <taxon>Embryophyta</taxon>
        <taxon>Tracheophyta</taxon>
        <taxon>Spermatophyta</taxon>
        <taxon>Magnoliopsida</taxon>
        <taxon>eudicotyledons</taxon>
        <taxon>Gunneridae</taxon>
        <taxon>Pentapetalae</taxon>
        <taxon>asterids</taxon>
        <taxon>campanulids</taxon>
        <taxon>Asterales</taxon>
        <taxon>Asteraceae</taxon>
        <taxon>Asteroideae</taxon>
        <taxon>Anthemideae</taxon>
        <taxon>Anthemidinae</taxon>
        <taxon>Tanacetum</taxon>
    </lineage>
</organism>
<feature type="non-terminal residue" evidence="2">
    <location>
        <position position="21"/>
    </location>
</feature>